<name>A0ABU6HD38_9RHOB</name>
<evidence type="ECO:0000256" key="1">
    <source>
        <dbReference type="SAM" id="Phobius"/>
    </source>
</evidence>
<organism evidence="2 3">
    <name type="scientific">Mesobacterium hydrothermale</name>
    <dbReference type="NCBI Taxonomy" id="3111907"/>
    <lineage>
        <taxon>Bacteria</taxon>
        <taxon>Pseudomonadati</taxon>
        <taxon>Pseudomonadota</taxon>
        <taxon>Alphaproteobacteria</taxon>
        <taxon>Rhodobacterales</taxon>
        <taxon>Roseobacteraceae</taxon>
        <taxon>Mesobacterium</taxon>
    </lineage>
</organism>
<evidence type="ECO:0000313" key="3">
    <source>
        <dbReference type="Proteomes" id="UP001348149"/>
    </source>
</evidence>
<feature type="transmembrane region" description="Helical" evidence="1">
    <location>
        <begin position="28"/>
        <end position="46"/>
    </location>
</feature>
<reference evidence="2 3" key="1">
    <citation type="submission" date="2024-01" db="EMBL/GenBank/DDBJ databases">
        <title>Mesobacterium rodlantinim sp. nov., isolated from shallow sea hydrothermal systems off Kueishantao Island.</title>
        <authorList>
            <person name="Su Z."/>
            <person name="Tang K."/>
        </authorList>
    </citation>
    <scope>NUCLEOTIDE SEQUENCE [LARGE SCALE GENOMIC DNA]</scope>
    <source>
        <strain evidence="2 3">TK19101</strain>
    </source>
</reference>
<feature type="transmembrane region" description="Helical" evidence="1">
    <location>
        <begin position="58"/>
        <end position="76"/>
    </location>
</feature>
<comment type="caution">
    <text evidence="2">The sequence shown here is derived from an EMBL/GenBank/DDBJ whole genome shotgun (WGS) entry which is preliminary data.</text>
</comment>
<accession>A0ABU6HD38</accession>
<gene>
    <name evidence="2" type="ORF">VK792_03750</name>
</gene>
<keyword evidence="3" id="KW-1185">Reference proteome</keyword>
<keyword evidence="1" id="KW-1133">Transmembrane helix</keyword>
<keyword evidence="1" id="KW-0472">Membrane</keyword>
<dbReference type="EMBL" id="JAYLLH010000003">
    <property type="protein sequence ID" value="MEC3860387.1"/>
    <property type="molecule type" value="Genomic_DNA"/>
</dbReference>
<evidence type="ECO:0000313" key="2">
    <source>
        <dbReference type="EMBL" id="MEC3860387.1"/>
    </source>
</evidence>
<dbReference type="Proteomes" id="UP001348149">
    <property type="component" value="Unassembled WGS sequence"/>
</dbReference>
<proteinExistence type="predicted"/>
<dbReference type="RefSeq" id="WP_326296010.1">
    <property type="nucleotide sequence ID" value="NZ_JAYLLH010000003.1"/>
</dbReference>
<keyword evidence="1" id="KW-0812">Transmembrane</keyword>
<protein>
    <submittedName>
        <fullName evidence="2">Uncharacterized protein</fullName>
    </submittedName>
</protein>
<sequence>MTDRLPPKVKPPVFVERQTYRQRRVMDAARMLPILGAFLWLLPLLWFSSGGGPATSRAVLYIFGVWCLLIFGAALLSKGLRDATGTEGSETDLS</sequence>